<evidence type="ECO:0000256" key="1">
    <source>
        <dbReference type="SAM" id="MobiDB-lite"/>
    </source>
</evidence>
<protein>
    <recommendedName>
        <fullName evidence="4">F-box domain-containing protein</fullName>
    </recommendedName>
</protein>
<evidence type="ECO:0008006" key="4">
    <source>
        <dbReference type="Google" id="ProtNLM"/>
    </source>
</evidence>
<sequence>MVHPLDIPEIALHVGQCISLKDLSSCILVSQRWHHAFLLTLWKAISWKKLEPRGLRGPAIDGLDRHRYFVHNLCLVDLSQAMDEAIQAIDFPHLRGLRIFNRSHESQSGRTFLGLPSTMEFLKRHQHSLQELTLAFEELGTFDPKQQPTFRPSQTQMIGALATATLNDSRAENGCEDEQAGQESEEERDSGRECREIEPPLQLLRALTLKEARIDLEEMDSSQDLWGLLRRLSSLTIANWICTPVDTSSYPTLGTWISPSAPLESPPPSPSTAATPAFSNMEGTQLRHLCLQGGNITTCMHEVTLIHQCQALQSLTWHNSQFKVQPRSILSRFKVEGQWPLLNSLDLGIPGLDGQSLSTIIDSLNRPLKKLAIHCHISGIVSACEVLLQSGQERHQRSLEILHLPYAKDVVGPLVHRILCSFTHLKSFHIVGGIKNTDFSKVEGEGYEAIVRRPWACQGLEDFRMILFPNLSPRLMAFYENLSGNGDEHWREASEQYRSMLDRLEALPKLETLVLGHRSCAHINEPHHTVRETHFKSAGWKMCWSQDNIQPISMKHCGWGGVYNSPGR</sequence>
<dbReference type="Proteomes" id="UP000827284">
    <property type="component" value="Unassembled WGS sequence"/>
</dbReference>
<comment type="caution">
    <text evidence="2">The sequence shown here is derived from an EMBL/GenBank/DDBJ whole genome shotgun (WGS) entry which is preliminary data.</text>
</comment>
<dbReference type="InterPro" id="IPR032675">
    <property type="entry name" value="LRR_dom_sf"/>
</dbReference>
<keyword evidence="3" id="KW-1185">Reference proteome</keyword>
<organism evidence="2 3">
    <name type="scientific">Entomortierella parvispora</name>
    <dbReference type="NCBI Taxonomy" id="205924"/>
    <lineage>
        <taxon>Eukaryota</taxon>
        <taxon>Fungi</taxon>
        <taxon>Fungi incertae sedis</taxon>
        <taxon>Mucoromycota</taxon>
        <taxon>Mortierellomycotina</taxon>
        <taxon>Mortierellomycetes</taxon>
        <taxon>Mortierellales</taxon>
        <taxon>Mortierellaceae</taxon>
        <taxon>Entomortierella</taxon>
    </lineage>
</organism>
<dbReference type="AlphaFoldDB" id="A0A9P3H7H0"/>
<evidence type="ECO:0000313" key="2">
    <source>
        <dbReference type="EMBL" id="GJJ71479.1"/>
    </source>
</evidence>
<reference evidence="2" key="2">
    <citation type="journal article" date="2022" name="Microbiol. Resour. Announc.">
        <title>Whole-Genome Sequence of Entomortierella parvispora E1425, a Mucoromycotan Fungus Associated with Burkholderiaceae-Related Endosymbiotic Bacteria.</title>
        <authorList>
            <person name="Herlambang A."/>
            <person name="Guo Y."/>
            <person name="Takashima Y."/>
            <person name="Narisawa K."/>
            <person name="Ohta H."/>
            <person name="Nishizawa T."/>
        </authorList>
    </citation>
    <scope>NUCLEOTIDE SEQUENCE</scope>
    <source>
        <strain evidence="2">E1425</strain>
    </source>
</reference>
<dbReference type="Gene3D" id="3.80.10.10">
    <property type="entry name" value="Ribonuclease Inhibitor"/>
    <property type="match status" value="1"/>
</dbReference>
<feature type="compositionally biased region" description="Acidic residues" evidence="1">
    <location>
        <begin position="174"/>
        <end position="188"/>
    </location>
</feature>
<gene>
    <name evidence="2" type="ORF">EMPS_03829</name>
</gene>
<accession>A0A9P3H7H0</accession>
<name>A0A9P3H7H0_9FUNG</name>
<feature type="region of interest" description="Disordered" evidence="1">
    <location>
        <begin position="168"/>
        <end position="194"/>
    </location>
</feature>
<dbReference type="EMBL" id="BQFW01000005">
    <property type="protein sequence ID" value="GJJ71479.1"/>
    <property type="molecule type" value="Genomic_DNA"/>
</dbReference>
<reference evidence="2" key="1">
    <citation type="submission" date="2021-11" db="EMBL/GenBank/DDBJ databases">
        <authorList>
            <person name="Herlambang A."/>
            <person name="Guo Y."/>
            <person name="Takashima Y."/>
            <person name="Nishizawa T."/>
        </authorList>
    </citation>
    <scope>NUCLEOTIDE SEQUENCE</scope>
    <source>
        <strain evidence="2">E1425</strain>
    </source>
</reference>
<evidence type="ECO:0000313" key="3">
    <source>
        <dbReference type="Proteomes" id="UP000827284"/>
    </source>
</evidence>
<dbReference type="SUPFAM" id="SSF52047">
    <property type="entry name" value="RNI-like"/>
    <property type="match status" value="1"/>
</dbReference>
<proteinExistence type="predicted"/>